<dbReference type="Proteomes" id="UP000019277">
    <property type="component" value="Unassembled WGS sequence"/>
</dbReference>
<dbReference type="EMBL" id="AYXG01000081">
    <property type="protein sequence ID" value="EWC62370.1"/>
    <property type="molecule type" value="Genomic_DNA"/>
</dbReference>
<dbReference type="Pfam" id="PF02585">
    <property type="entry name" value="PIG-L"/>
    <property type="match status" value="1"/>
</dbReference>
<evidence type="ECO:0000313" key="3">
    <source>
        <dbReference type="Proteomes" id="UP000019277"/>
    </source>
</evidence>
<dbReference type="RefSeq" id="WP_035281571.1">
    <property type="nucleotide sequence ID" value="NZ_AYXG01000081.1"/>
</dbReference>
<dbReference type="PANTHER" id="PTHR12993">
    <property type="entry name" value="N-ACETYLGLUCOSAMINYL-PHOSPHATIDYLINOSITOL DE-N-ACETYLASE-RELATED"/>
    <property type="match status" value="1"/>
</dbReference>
<evidence type="ECO:0000256" key="1">
    <source>
        <dbReference type="ARBA" id="ARBA00022833"/>
    </source>
</evidence>
<dbReference type="OrthoDB" id="3514174at2"/>
<dbReference type="PANTHER" id="PTHR12993:SF11">
    <property type="entry name" value="N-ACETYLGLUCOSAMINYL-PHOSPHATIDYLINOSITOL DE-N-ACETYLASE"/>
    <property type="match status" value="1"/>
</dbReference>
<reference evidence="2 3" key="1">
    <citation type="journal article" date="2014" name="Genome Announc.">
        <title>Draft Genome Sequence of the Antitrypanosomally Active Sponge-Associated Bacterium Actinokineospora sp. Strain EG49.</title>
        <authorList>
            <person name="Harjes J."/>
            <person name="Ryu T."/>
            <person name="Abdelmohsen U.R."/>
            <person name="Moitinho-Silva L."/>
            <person name="Horn H."/>
            <person name="Ravasi T."/>
            <person name="Hentschel U."/>
        </authorList>
    </citation>
    <scope>NUCLEOTIDE SEQUENCE [LARGE SCALE GENOMIC DNA]</scope>
    <source>
        <strain evidence="2 3">EG49</strain>
    </source>
</reference>
<comment type="caution">
    <text evidence="2">The sequence shown here is derived from an EMBL/GenBank/DDBJ whole genome shotgun (WGS) entry which is preliminary data.</text>
</comment>
<evidence type="ECO:0000313" key="2">
    <source>
        <dbReference type="EMBL" id="EWC62370.1"/>
    </source>
</evidence>
<dbReference type="eggNOG" id="COG2120">
    <property type="taxonomic scope" value="Bacteria"/>
</dbReference>
<keyword evidence="1" id="KW-0862">Zinc</keyword>
<dbReference type="GO" id="GO:0016137">
    <property type="term" value="P:glycoside metabolic process"/>
    <property type="evidence" value="ECO:0007669"/>
    <property type="project" value="UniProtKB-ARBA"/>
</dbReference>
<dbReference type="InterPro" id="IPR003737">
    <property type="entry name" value="GlcNAc_PI_deacetylase-related"/>
</dbReference>
<dbReference type="Gene3D" id="3.40.50.10320">
    <property type="entry name" value="LmbE-like"/>
    <property type="match status" value="1"/>
</dbReference>
<dbReference type="STRING" id="909613.UO65_2357"/>
<dbReference type="AlphaFoldDB" id="W7INC0"/>
<sequence length="241" mass="25854">MNVLAVGAHPDDVEILCAGTLIRYRRAGHSVGICVLTNGDLGAPDGDKATIAAVREREARRSAEVIGARLFLLGEPDGFLFDSPGTRIAFAEVLREFRPDVLFAPDPNDYHPDHRAASAIALNSLVLAASPLQRTGSPAIDALPAVYHMDTLALVGAAPQRWVDISDALGTKLDMLAAHRSQNDWLRCTDGVDYLDYATKQARLRGLQCGTAAAEAFRAPEFFPIHRAGSTLPGLDDQGDD</sequence>
<name>W7INC0_9PSEU</name>
<dbReference type="InterPro" id="IPR024078">
    <property type="entry name" value="LmbE-like_dom_sf"/>
</dbReference>
<proteinExistence type="predicted"/>
<keyword evidence="3" id="KW-1185">Reference proteome</keyword>
<dbReference type="GO" id="GO:0016811">
    <property type="term" value="F:hydrolase activity, acting on carbon-nitrogen (but not peptide) bonds, in linear amides"/>
    <property type="evidence" value="ECO:0007669"/>
    <property type="project" value="TreeGrafter"/>
</dbReference>
<dbReference type="SUPFAM" id="SSF102588">
    <property type="entry name" value="LmbE-like"/>
    <property type="match status" value="1"/>
</dbReference>
<protein>
    <submittedName>
        <fullName evidence="2">Lmbe-related protein</fullName>
    </submittedName>
</protein>
<organism evidence="2 3">
    <name type="scientific">Actinokineospora spheciospongiae</name>
    <dbReference type="NCBI Taxonomy" id="909613"/>
    <lineage>
        <taxon>Bacteria</taxon>
        <taxon>Bacillati</taxon>
        <taxon>Actinomycetota</taxon>
        <taxon>Actinomycetes</taxon>
        <taxon>Pseudonocardiales</taxon>
        <taxon>Pseudonocardiaceae</taxon>
        <taxon>Actinokineospora</taxon>
    </lineage>
</organism>
<gene>
    <name evidence="2" type="ORF">UO65_2357</name>
</gene>
<accession>W7INC0</accession>